<keyword evidence="11" id="KW-1185">Reference proteome</keyword>
<feature type="binding site" evidence="7 8">
    <location>
        <position position="14"/>
    </location>
    <ligand>
        <name>S-adenosyl-L-methionine</name>
        <dbReference type="ChEBI" id="CHEBI:59789"/>
    </ligand>
</feature>
<dbReference type="FunFam" id="1.10.8.100:FF:000001">
    <property type="entry name" value="Ribosomal RNA small subunit methyltransferase A"/>
    <property type="match status" value="1"/>
</dbReference>
<dbReference type="PATRIC" id="fig|1156395.6.peg.1797"/>
<dbReference type="SUPFAM" id="SSF53335">
    <property type="entry name" value="S-adenosyl-L-methionine-dependent methyltransferases"/>
    <property type="match status" value="1"/>
</dbReference>
<dbReference type="InterPro" id="IPR029063">
    <property type="entry name" value="SAM-dependent_MTases_sf"/>
</dbReference>
<keyword evidence="6 7" id="KW-0694">RNA-binding</keyword>
<proteinExistence type="inferred from homology"/>
<dbReference type="Pfam" id="PF00398">
    <property type="entry name" value="RrnaAD"/>
    <property type="match status" value="1"/>
</dbReference>
<dbReference type="AlphaFoldDB" id="A0A1B9F464"/>
<feature type="binding site" evidence="7 8">
    <location>
        <position position="83"/>
    </location>
    <ligand>
        <name>S-adenosyl-L-methionine</name>
        <dbReference type="ChEBI" id="CHEBI:59789"/>
    </ligand>
</feature>
<dbReference type="NCBIfam" id="TIGR00755">
    <property type="entry name" value="ksgA"/>
    <property type="match status" value="1"/>
</dbReference>
<dbReference type="InterPro" id="IPR001737">
    <property type="entry name" value="KsgA/Erm"/>
</dbReference>
<evidence type="ECO:0000256" key="6">
    <source>
        <dbReference type="ARBA" id="ARBA00022884"/>
    </source>
</evidence>
<evidence type="ECO:0000313" key="11">
    <source>
        <dbReference type="Proteomes" id="UP000093080"/>
    </source>
</evidence>
<evidence type="ECO:0000259" key="9">
    <source>
        <dbReference type="SMART" id="SM00650"/>
    </source>
</evidence>
<dbReference type="GO" id="GO:0052908">
    <property type="term" value="F:16S rRNA (adenine(1518)-N(6)/adenine(1519)-N(6))-dimethyltransferase activity"/>
    <property type="evidence" value="ECO:0007669"/>
    <property type="project" value="UniProtKB-EC"/>
</dbReference>
<keyword evidence="1 7" id="KW-0963">Cytoplasm</keyword>
<feature type="binding site" evidence="7 8">
    <location>
        <position position="39"/>
    </location>
    <ligand>
        <name>S-adenosyl-L-methionine</name>
        <dbReference type="ChEBI" id="CHEBI:59789"/>
    </ligand>
</feature>
<evidence type="ECO:0000256" key="4">
    <source>
        <dbReference type="ARBA" id="ARBA00022679"/>
    </source>
</evidence>
<comment type="similarity">
    <text evidence="7">Belongs to the class I-like SAM-binding methyltransferase superfamily. rRNA adenine N(6)-methyltransferase family. RsmA subfamily.</text>
</comment>
<dbReference type="InterPro" id="IPR011530">
    <property type="entry name" value="rRNA_adenine_dimethylase"/>
</dbReference>
<dbReference type="CDD" id="cd02440">
    <property type="entry name" value="AdoMet_MTases"/>
    <property type="match status" value="1"/>
</dbReference>
<dbReference type="Proteomes" id="UP000093080">
    <property type="component" value="Unassembled WGS sequence"/>
</dbReference>
<keyword evidence="5 7" id="KW-0949">S-adenosyl-L-methionine</keyword>
<dbReference type="GO" id="GO:0003723">
    <property type="term" value="F:RNA binding"/>
    <property type="evidence" value="ECO:0007669"/>
    <property type="project" value="UniProtKB-UniRule"/>
</dbReference>
<dbReference type="Gene3D" id="1.10.8.100">
    <property type="entry name" value="Ribosomal RNA adenine dimethylase-like, domain 2"/>
    <property type="match status" value="1"/>
</dbReference>
<accession>A0A1B9F464</accession>
<dbReference type="InterPro" id="IPR020596">
    <property type="entry name" value="rRNA_Ade_Mease_Trfase_CS"/>
</dbReference>
<dbReference type="EMBL" id="MAGO01000009">
    <property type="protein sequence ID" value="OCC14722.1"/>
    <property type="molecule type" value="Genomic_DNA"/>
</dbReference>
<dbReference type="PROSITE" id="PS01131">
    <property type="entry name" value="RRNA_A_DIMETH"/>
    <property type="match status" value="1"/>
</dbReference>
<evidence type="ECO:0000256" key="2">
    <source>
        <dbReference type="ARBA" id="ARBA00022552"/>
    </source>
</evidence>
<evidence type="ECO:0000256" key="7">
    <source>
        <dbReference type="HAMAP-Rule" id="MF_00607"/>
    </source>
</evidence>
<dbReference type="PANTHER" id="PTHR11727:SF7">
    <property type="entry name" value="DIMETHYLADENOSINE TRANSFERASE-RELATED"/>
    <property type="match status" value="1"/>
</dbReference>
<dbReference type="Gene3D" id="3.40.50.150">
    <property type="entry name" value="Vaccinia Virus protein VP39"/>
    <property type="match status" value="1"/>
</dbReference>
<name>A0A1B9F464_9BACT</name>
<evidence type="ECO:0000256" key="1">
    <source>
        <dbReference type="ARBA" id="ARBA00022490"/>
    </source>
</evidence>
<dbReference type="InterPro" id="IPR023165">
    <property type="entry name" value="rRNA_Ade_diMease-like_C"/>
</dbReference>
<dbReference type="EC" id="2.1.1.182" evidence="7"/>
<sequence length="263" mass="29844">MKPKPIKGLGQHFLIDKNIAQNIVKAAQISRDEVIIELGPGLGALTTHLCSQAKKVIAIEIDHRAISFLENLKLPNLEIRRHDMLKCSFEELAKETDGPLKIVSNLPYNISGPMMAKFFDERLWVKAAVVMVQREVGERLLSSPGNKDYGVLSVLLGYCFSLQRLFIVPPTAFNPRPKVFSTVLRMDKKDPEYPLKDASFFKRVVKTAFQKRRKKIKNALKDLSGQEPLDNIFNDTDISPEIRPECLSVEEFVRLANRIQSKD</sequence>
<dbReference type="PROSITE" id="PS51689">
    <property type="entry name" value="SAM_RNA_A_N6_MT"/>
    <property type="match status" value="1"/>
</dbReference>
<feature type="binding site" evidence="7 8">
    <location>
        <position position="105"/>
    </location>
    <ligand>
        <name>S-adenosyl-L-methionine</name>
        <dbReference type="ChEBI" id="CHEBI:59789"/>
    </ligand>
</feature>
<organism evidence="10 11">
    <name type="scientific">Dissulfuribacter thermophilus</name>
    <dbReference type="NCBI Taxonomy" id="1156395"/>
    <lineage>
        <taxon>Bacteria</taxon>
        <taxon>Pseudomonadati</taxon>
        <taxon>Thermodesulfobacteriota</taxon>
        <taxon>Dissulfuribacteria</taxon>
        <taxon>Dissulfuribacterales</taxon>
        <taxon>Dissulfuribacteraceae</taxon>
        <taxon>Dissulfuribacter</taxon>
    </lineage>
</organism>
<keyword evidence="4 7" id="KW-0808">Transferase</keyword>
<protein>
    <recommendedName>
        <fullName evidence="7">Ribosomal RNA small subunit methyltransferase A</fullName>
        <ecNumber evidence="7">2.1.1.182</ecNumber>
    </recommendedName>
    <alternativeName>
        <fullName evidence="7">16S rRNA (adenine(1518)-N(6)/adenine(1519)-N(6))-dimethyltransferase</fullName>
    </alternativeName>
    <alternativeName>
        <fullName evidence="7">16S rRNA dimethyladenosine transferase</fullName>
    </alternativeName>
    <alternativeName>
        <fullName evidence="7">16S rRNA dimethylase</fullName>
    </alternativeName>
    <alternativeName>
        <fullName evidence="7">S-adenosylmethionine-6-N', N'-adenosyl(rRNA) dimethyltransferase</fullName>
    </alternativeName>
</protein>
<dbReference type="GO" id="GO:0005829">
    <property type="term" value="C:cytosol"/>
    <property type="evidence" value="ECO:0007669"/>
    <property type="project" value="TreeGrafter"/>
</dbReference>
<evidence type="ECO:0000256" key="3">
    <source>
        <dbReference type="ARBA" id="ARBA00022603"/>
    </source>
</evidence>
<keyword evidence="2 7" id="KW-0698">rRNA processing</keyword>
<comment type="caution">
    <text evidence="10">The sequence shown here is derived from an EMBL/GenBank/DDBJ whole genome shotgun (WGS) entry which is preliminary data.</text>
</comment>
<dbReference type="PANTHER" id="PTHR11727">
    <property type="entry name" value="DIMETHYLADENOSINE TRANSFERASE"/>
    <property type="match status" value="1"/>
</dbReference>
<keyword evidence="3 7" id="KW-0489">Methyltransferase</keyword>
<gene>
    <name evidence="7" type="primary">rsmA</name>
    <name evidence="7" type="synonym">ksgA</name>
    <name evidence="10" type="ORF">DBT_1782</name>
</gene>
<dbReference type="RefSeq" id="WP_067619165.1">
    <property type="nucleotide sequence ID" value="NZ_MAGO01000009.1"/>
</dbReference>
<feature type="binding site" evidence="7 8">
    <location>
        <position position="12"/>
    </location>
    <ligand>
        <name>S-adenosyl-L-methionine</name>
        <dbReference type="ChEBI" id="CHEBI:59789"/>
    </ligand>
</feature>
<evidence type="ECO:0000256" key="5">
    <source>
        <dbReference type="ARBA" id="ARBA00022691"/>
    </source>
</evidence>
<comment type="subcellular location">
    <subcellularLocation>
        <location evidence="7">Cytoplasm</location>
    </subcellularLocation>
</comment>
<dbReference type="SMART" id="SM00650">
    <property type="entry name" value="rADc"/>
    <property type="match status" value="1"/>
</dbReference>
<dbReference type="OrthoDB" id="9814755at2"/>
<feature type="domain" description="Ribosomal RNA adenine methylase transferase N-terminal" evidence="9">
    <location>
        <begin position="19"/>
        <end position="190"/>
    </location>
</feature>
<evidence type="ECO:0000313" key="10">
    <source>
        <dbReference type="EMBL" id="OCC14722.1"/>
    </source>
</evidence>
<dbReference type="STRING" id="1156395.DBT_1782"/>
<dbReference type="InterPro" id="IPR020598">
    <property type="entry name" value="rRNA_Ade_methylase_Trfase_N"/>
</dbReference>
<feature type="binding site" evidence="7 8">
    <location>
        <position position="60"/>
    </location>
    <ligand>
        <name>S-adenosyl-L-methionine</name>
        <dbReference type="ChEBI" id="CHEBI:59789"/>
    </ligand>
</feature>
<reference evidence="10 11" key="1">
    <citation type="submission" date="2016-06" db="EMBL/GenBank/DDBJ databases">
        <title>Respiratory ammonification of nitrate coupled to the oxidation of elemental sulfur in deep-sea autotrophic thermophilic bacteria.</title>
        <authorList>
            <person name="Slobodkina G.B."/>
            <person name="Mardanov A.V."/>
            <person name="Ravin N.V."/>
            <person name="Frolova A.A."/>
            <person name="Viryasiv M.B."/>
            <person name="Chernyh N.A."/>
            <person name="Bonch-Osmolovskaya E.A."/>
            <person name="Slobodkin A.I."/>
        </authorList>
    </citation>
    <scope>NUCLEOTIDE SEQUENCE [LARGE SCALE GENOMIC DNA]</scope>
    <source>
        <strain evidence="10 11">S69</strain>
    </source>
</reference>
<evidence type="ECO:0000256" key="8">
    <source>
        <dbReference type="PROSITE-ProRule" id="PRU01026"/>
    </source>
</evidence>
<comment type="catalytic activity">
    <reaction evidence="7">
        <text>adenosine(1518)/adenosine(1519) in 16S rRNA + 4 S-adenosyl-L-methionine = N(6)-dimethyladenosine(1518)/N(6)-dimethyladenosine(1519) in 16S rRNA + 4 S-adenosyl-L-homocysteine + 4 H(+)</text>
        <dbReference type="Rhea" id="RHEA:19609"/>
        <dbReference type="Rhea" id="RHEA-COMP:10232"/>
        <dbReference type="Rhea" id="RHEA-COMP:10233"/>
        <dbReference type="ChEBI" id="CHEBI:15378"/>
        <dbReference type="ChEBI" id="CHEBI:57856"/>
        <dbReference type="ChEBI" id="CHEBI:59789"/>
        <dbReference type="ChEBI" id="CHEBI:74411"/>
        <dbReference type="ChEBI" id="CHEBI:74493"/>
        <dbReference type="EC" id="2.1.1.182"/>
    </reaction>
</comment>
<dbReference type="HAMAP" id="MF_00607">
    <property type="entry name" value="16SrRNA_methyltr_A"/>
    <property type="match status" value="1"/>
</dbReference>
<comment type="function">
    <text evidence="7">Specifically dimethylates two adjacent adenosines (A1518 and A1519) in the loop of a conserved hairpin near the 3'-end of 16S rRNA in the 30S particle. May play a critical role in biogenesis of 30S subunits.</text>
</comment>